<dbReference type="InterPro" id="IPR016040">
    <property type="entry name" value="NAD(P)-bd_dom"/>
</dbReference>
<dbReference type="SUPFAM" id="SSF51735">
    <property type="entry name" value="NAD(P)-binding Rossmann-fold domains"/>
    <property type="match status" value="1"/>
</dbReference>
<accession>A0ABQ1MGW9</accession>
<evidence type="ECO:0000259" key="1">
    <source>
        <dbReference type="Pfam" id="PF13460"/>
    </source>
</evidence>
<protein>
    <submittedName>
        <fullName evidence="2">NAD dependent epimerase/dehydratase</fullName>
    </submittedName>
</protein>
<dbReference type="Proteomes" id="UP000636010">
    <property type="component" value="Unassembled WGS sequence"/>
</dbReference>
<dbReference type="InterPro" id="IPR036291">
    <property type="entry name" value="NAD(P)-bd_dom_sf"/>
</dbReference>
<reference evidence="3" key="1">
    <citation type="journal article" date="2019" name="Int. J. Syst. Evol. Microbiol.">
        <title>The Global Catalogue of Microorganisms (GCM) 10K type strain sequencing project: providing services to taxonomists for standard genome sequencing and annotation.</title>
        <authorList>
            <consortium name="The Broad Institute Genomics Platform"/>
            <consortium name="The Broad Institute Genome Sequencing Center for Infectious Disease"/>
            <person name="Wu L."/>
            <person name="Ma J."/>
        </authorList>
    </citation>
    <scope>NUCLEOTIDE SEQUENCE [LARGE SCALE GENOMIC DNA]</scope>
    <source>
        <strain evidence="3">CGMCC 1.10832</strain>
    </source>
</reference>
<gene>
    <name evidence="2" type="ORF">GCM10011506_26930</name>
</gene>
<feature type="domain" description="NAD(P)-binding" evidence="1">
    <location>
        <begin position="7"/>
        <end position="190"/>
    </location>
</feature>
<dbReference type="EMBL" id="BMEC01000008">
    <property type="protein sequence ID" value="GGC40044.1"/>
    <property type="molecule type" value="Genomic_DNA"/>
</dbReference>
<dbReference type="Gene3D" id="3.40.50.720">
    <property type="entry name" value="NAD(P)-binding Rossmann-like Domain"/>
    <property type="match status" value="1"/>
</dbReference>
<evidence type="ECO:0000313" key="2">
    <source>
        <dbReference type="EMBL" id="GGC40044.1"/>
    </source>
</evidence>
<name>A0ABQ1MGW9_9BACT</name>
<proteinExistence type="predicted"/>
<organism evidence="2 3">
    <name type="scientific">Marivirga lumbricoides</name>
    <dbReference type="NCBI Taxonomy" id="1046115"/>
    <lineage>
        <taxon>Bacteria</taxon>
        <taxon>Pseudomonadati</taxon>
        <taxon>Bacteroidota</taxon>
        <taxon>Cytophagia</taxon>
        <taxon>Cytophagales</taxon>
        <taxon>Marivirgaceae</taxon>
        <taxon>Marivirga</taxon>
    </lineage>
</organism>
<dbReference type="Pfam" id="PF13460">
    <property type="entry name" value="NAD_binding_10"/>
    <property type="match status" value="1"/>
</dbReference>
<evidence type="ECO:0000313" key="3">
    <source>
        <dbReference type="Proteomes" id="UP000636010"/>
    </source>
</evidence>
<keyword evidence="3" id="KW-1185">Reference proteome</keyword>
<dbReference type="CDD" id="cd05243">
    <property type="entry name" value="SDR_a5"/>
    <property type="match status" value="1"/>
</dbReference>
<dbReference type="RefSeq" id="WP_188464278.1">
    <property type="nucleotide sequence ID" value="NZ_BAABHU010000008.1"/>
</dbReference>
<comment type="caution">
    <text evidence="2">The sequence shown here is derived from an EMBL/GenBank/DDBJ whole genome shotgun (WGS) entry which is preliminary data.</text>
</comment>
<dbReference type="PANTHER" id="PTHR15020:SF50">
    <property type="entry name" value="UPF0659 PROTEIN YMR090W"/>
    <property type="match status" value="1"/>
</dbReference>
<sequence>MNILVIGANGQIGSKIVNKIHSNSPHDAIAMVRKESQKEQFEKKGIKTVLADLEEDFSHAFEGNNAVVFAAGSGGDTGADKTEAVDKEGAQKAIDFAVRHKYIRFMMISAFGADFNPNEWPEEMHHYYSAKSAADDYLQQTNLNYTIIKPGMLTNDSPKNKVDYGERTDERSGSIPRADVAEVLVKSIDAENTYGKSLELLSGNYSIEEAIEQIGEPISENNFIR</sequence>
<dbReference type="PANTHER" id="PTHR15020">
    <property type="entry name" value="FLAVIN REDUCTASE-RELATED"/>
    <property type="match status" value="1"/>
</dbReference>